<evidence type="ECO:0000256" key="1">
    <source>
        <dbReference type="SAM" id="Phobius"/>
    </source>
</evidence>
<evidence type="ECO:0000259" key="2">
    <source>
        <dbReference type="Pfam" id="PF06713"/>
    </source>
</evidence>
<evidence type="ECO:0000313" key="4">
    <source>
        <dbReference type="Proteomes" id="UP001225034"/>
    </source>
</evidence>
<protein>
    <recommendedName>
        <fullName evidence="2">Uncharacterized protein YyaB-like PH domain-containing protein</fullName>
    </recommendedName>
</protein>
<feature type="transmembrane region" description="Helical" evidence="1">
    <location>
        <begin position="39"/>
        <end position="58"/>
    </location>
</feature>
<proteinExistence type="predicted"/>
<keyword evidence="1" id="KW-0472">Membrane</keyword>
<keyword evidence="4" id="KW-1185">Reference proteome</keyword>
<feature type="domain" description="Uncharacterized protein YyaB-like PH" evidence="2">
    <location>
        <begin position="65"/>
        <end position="150"/>
    </location>
</feature>
<organism evidence="3 4">
    <name type="scientific">Alkalicoccobacillus murimartini</name>
    <dbReference type="NCBI Taxonomy" id="171685"/>
    <lineage>
        <taxon>Bacteria</taxon>
        <taxon>Bacillati</taxon>
        <taxon>Bacillota</taxon>
        <taxon>Bacilli</taxon>
        <taxon>Bacillales</taxon>
        <taxon>Bacillaceae</taxon>
        <taxon>Alkalicoccobacillus</taxon>
    </lineage>
</organism>
<dbReference type="EMBL" id="JAUSUA010000005">
    <property type="protein sequence ID" value="MDQ0208302.1"/>
    <property type="molecule type" value="Genomic_DNA"/>
</dbReference>
<name>A0ABT9YM79_9BACI</name>
<keyword evidence="1" id="KW-0812">Transmembrane</keyword>
<dbReference type="Pfam" id="PF06713">
    <property type="entry name" value="bPH_4"/>
    <property type="match status" value="1"/>
</dbReference>
<sequence>MNELYKTSFDKKFIIFLTLFLLTAVTAFIYTFFDDSPRGLFFRTIGIPIVGIGVPMIIRKIPKISYNLNDDHLLIKTGVKDFIVKYETMNTVHSTSSSIKNIAKSANSFGLRVNTNFSEGVTIILKDDKRPFVQITPKDKEQFIKELQEKVPNLTRSQEPF</sequence>
<accession>A0ABT9YM79</accession>
<comment type="caution">
    <text evidence="3">The sequence shown here is derived from an EMBL/GenBank/DDBJ whole genome shotgun (WGS) entry which is preliminary data.</text>
</comment>
<evidence type="ECO:0000313" key="3">
    <source>
        <dbReference type="EMBL" id="MDQ0208302.1"/>
    </source>
</evidence>
<reference evidence="3 4" key="1">
    <citation type="submission" date="2023-07" db="EMBL/GenBank/DDBJ databases">
        <title>Genomic Encyclopedia of Type Strains, Phase IV (KMG-IV): sequencing the most valuable type-strain genomes for metagenomic binning, comparative biology and taxonomic classification.</title>
        <authorList>
            <person name="Goeker M."/>
        </authorList>
    </citation>
    <scope>NUCLEOTIDE SEQUENCE [LARGE SCALE GENOMIC DNA]</scope>
    <source>
        <strain evidence="3 4">DSM 19154</strain>
    </source>
</reference>
<dbReference type="InterPro" id="IPR009589">
    <property type="entry name" value="PH_YyaB-like"/>
</dbReference>
<gene>
    <name evidence="3" type="ORF">J2S05_003113</name>
</gene>
<dbReference type="Proteomes" id="UP001225034">
    <property type="component" value="Unassembled WGS sequence"/>
</dbReference>
<keyword evidence="1" id="KW-1133">Transmembrane helix</keyword>
<feature type="transmembrane region" description="Helical" evidence="1">
    <location>
        <begin position="12"/>
        <end position="33"/>
    </location>
</feature>